<proteinExistence type="predicted"/>
<organism evidence="1 2">
    <name type="scientific">Paenibacillus solanacearum</name>
    <dbReference type="NCBI Taxonomy" id="2048548"/>
    <lineage>
        <taxon>Bacteria</taxon>
        <taxon>Bacillati</taxon>
        <taxon>Bacillota</taxon>
        <taxon>Bacilli</taxon>
        <taxon>Bacillales</taxon>
        <taxon>Paenibacillaceae</taxon>
        <taxon>Paenibacillus</taxon>
    </lineage>
</organism>
<gene>
    <name evidence="1" type="ORF">PAESOLCIP111_03779</name>
</gene>
<accession>A0A916K614</accession>
<reference evidence="1" key="1">
    <citation type="submission" date="2021-06" db="EMBL/GenBank/DDBJ databases">
        <authorList>
            <person name="Criscuolo A."/>
        </authorList>
    </citation>
    <scope>NUCLEOTIDE SEQUENCE</scope>
    <source>
        <strain evidence="1">CIP111600</strain>
    </source>
</reference>
<name>A0A916K614_9BACL</name>
<keyword evidence="2" id="KW-1185">Reference proteome</keyword>
<dbReference type="Proteomes" id="UP000693672">
    <property type="component" value="Unassembled WGS sequence"/>
</dbReference>
<protein>
    <submittedName>
        <fullName evidence="1">Uncharacterized protein</fullName>
    </submittedName>
</protein>
<dbReference type="EMBL" id="CAJVAS010000017">
    <property type="protein sequence ID" value="CAG7636735.1"/>
    <property type="molecule type" value="Genomic_DNA"/>
</dbReference>
<evidence type="ECO:0000313" key="2">
    <source>
        <dbReference type="Proteomes" id="UP000693672"/>
    </source>
</evidence>
<dbReference type="AlphaFoldDB" id="A0A916K614"/>
<comment type="caution">
    <text evidence="1">The sequence shown here is derived from an EMBL/GenBank/DDBJ whole genome shotgun (WGS) entry which is preliminary data.</text>
</comment>
<sequence length="50" mass="5865">MYDQYVKQQQGHYRPDVSGLLMSVNSKHKEEAFKVMAFVISNAKIRIHLK</sequence>
<evidence type="ECO:0000313" key="1">
    <source>
        <dbReference type="EMBL" id="CAG7636735.1"/>
    </source>
</evidence>